<keyword evidence="1" id="KW-0472">Membrane</keyword>
<feature type="transmembrane region" description="Helical" evidence="1">
    <location>
        <begin position="499"/>
        <end position="523"/>
    </location>
</feature>
<dbReference type="Proteomes" id="UP000009236">
    <property type="component" value="Chromosome"/>
</dbReference>
<evidence type="ECO:0000256" key="1">
    <source>
        <dbReference type="SAM" id="Phobius"/>
    </source>
</evidence>
<gene>
    <name evidence="2" type="ordered locus">Isova_0912</name>
</gene>
<feature type="transmembrane region" description="Helical" evidence="1">
    <location>
        <begin position="319"/>
        <end position="339"/>
    </location>
</feature>
<organism evidence="3">
    <name type="scientific">Isoptericola variabilis (strain 225)</name>
    <dbReference type="NCBI Taxonomy" id="743718"/>
    <lineage>
        <taxon>Bacteria</taxon>
        <taxon>Bacillati</taxon>
        <taxon>Actinomycetota</taxon>
        <taxon>Actinomycetes</taxon>
        <taxon>Micrococcales</taxon>
        <taxon>Promicromonosporaceae</taxon>
        <taxon>Isoptericola</taxon>
    </lineage>
</organism>
<dbReference type="HOGENOM" id="CLU_025319_1_0_11"/>
<dbReference type="KEGG" id="iva:Isova_0912"/>
<feature type="transmembrane region" description="Helical" evidence="1">
    <location>
        <begin position="135"/>
        <end position="160"/>
    </location>
</feature>
<evidence type="ECO:0008006" key="4">
    <source>
        <dbReference type="Google" id="ProtNLM"/>
    </source>
</evidence>
<feature type="transmembrane region" description="Helical" evidence="1">
    <location>
        <begin position="59"/>
        <end position="79"/>
    </location>
</feature>
<keyword evidence="1" id="KW-0812">Transmembrane</keyword>
<keyword evidence="3" id="KW-1185">Reference proteome</keyword>
<accession>F6FPI3</accession>
<feature type="transmembrane region" description="Helical" evidence="1">
    <location>
        <begin position="467"/>
        <end position="493"/>
    </location>
</feature>
<keyword evidence="1" id="KW-1133">Transmembrane helix</keyword>
<name>F6FPI3_ISOV2</name>
<feature type="transmembrane region" description="Helical" evidence="1">
    <location>
        <begin position="245"/>
        <end position="265"/>
    </location>
</feature>
<feature type="transmembrane region" description="Helical" evidence="1">
    <location>
        <begin position="172"/>
        <end position="192"/>
    </location>
</feature>
<dbReference type="eggNOG" id="ENOG502Z89R">
    <property type="taxonomic scope" value="Bacteria"/>
</dbReference>
<dbReference type="RefSeq" id="WP_013838088.1">
    <property type="nucleotide sequence ID" value="NC_015588.1"/>
</dbReference>
<feature type="transmembrane region" description="Helical" evidence="1">
    <location>
        <begin position="21"/>
        <end position="47"/>
    </location>
</feature>
<evidence type="ECO:0000313" key="3">
    <source>
        <dbReference type="Proteomes" id="UP000009236"/>
    </source>
</evidence>
<reference evidence="2 3" key="1">
    <citation type="submission" date="2011-05" db="EMBL/GenBank/DDBJ databases">
        <title>Complete sequence of Isoptericola variabilis 225.</title>
        <authorList>
            <consortium name="US DOE Joint Genome Institute"/>
            <person name="Lucas S."/>
            <person name="Han J."/>
            <person name="Lapidus A."/>
            <person name="Cheng J.-F."/>
            <person name="Goodwin L."/>
            <person name="Pitluck S."/>
            <person name="Peters L."/>
            <person name="Mikhailova N."/>
            <person name="Zeytun A."/>
            <person name="Han C."/>
            <person name="Tapia R."/>
            <person name="Land M."/>
            <person name="Hauser L."/>
            <person name="Kyrpides N."/>
            <person name="Ivanova N."/>
            <person name="Pagani I."/>
            <person name="Siebers A."/>
            <person name="Allgaier M."/>
            <person name="Thelen M."/>
            <person name="Hugenholtz P."/>
            <person name="Gladden J."/>
            <person name="Woyke T."/>
        </authorList>
    </citation>
    <scope>NUCLEOTIDE SEQUENCE [LARGE SCALE GENOMIC DNA]</scope>
    <source>
        <strain evidence="3">225</strain>
    </source>
</reference>
<protein>
    <recommendedName>
        <fullName evidence="4">Integral membrane transport protein</fullName>
    </recommendedName>
</protein>
<sequence length="541" mass="55069">MVAQLVRLKLTLLANTFRRSVWQTIGLVVASVYGLSVLFLAVTAAVAGGTFEPALTGQVLTVVGAVVVLAWWVVPVFAFGIDATLDPLRFVTFAIPHRRLLAGLAVAGVISVPGLVTALGAVGVSFAWWRDPAALLAALVGAACAVALCVVGSRALTTVLAPLLDARRSREVLAVAAIVPMILVGPAIGWMASGVEKTVDGATVSVSVEAAPAEAVAALVGPVAAVAAWTPFGAPWAFGSAVHDGAWGLLAARVAVTLGTLALLWRAWDRALARALVTPRGGGAAGVGKGLGWFGRLPATPTGAVAARCATYWLRDPRYAASVAVVPLLPLLLLVVGTTSGAGEALLLLVAPVVAWVLGFGISNDVGYDNTAFALHVATGTPGRADRWGRVIPVGVVGLPLTVAFALAACAVTGRWDVLPALLGVALGTLGTSLGISSAVSARLVYPVPKPGESPFKTPKGATVATMVAQMVAMLLVLLVLLPTLALAAAGLLLPEAALAWATLPVGVVSGVAVLVGGVRWGARVYDRRRPELLQQVMAFG</sequence>
<feature type="transmembrane region" description="Helical" evidence="1">
    <location>
        <begin position="345"/>
        <end position="363"/>
    </location>
</feature>
<dbReference type="STRING" id="743718.Isova_0912"/>
<feature type="transmembrane region" description="Helical" evidence="1">
    <location>
        <begin position="100"/>
        <end position="129"/>
    </location>
</feature>
<feature type="transmembrane region" description="Helical" evidence="1">
    <location>
        <begin position="391"/>
        <end position="416"/>
    </location>
</feature>
<proteinExistence type="predicted"/>
<dbReference type="EMBL" id="CP002810">
    <property type="protein sequence ID" value="AEG43696.1"/>
    <property type="molecule type" value="Genomic_DNA"/>
</dbReference>
<dbReference type="TCDB" id="3.A.1.159.1">
    <property type="family name" value="the atp-binding cassette (abc) superfamily"/>
</dbReference>
<evidence type="ECO:0000313" key="2">
    <source>
        <dbReference type="EMBL" id="AEG43696.1"/>
    </source>
</evidence>
<dbReference type="AlphaFoldDB" id="F6FPI3"/>
<feature type="transmembrane region" description="Helical" evidence="1">
    <location>
        <begin position="422"/>
        <end position="446"/>
    </location>
</feature>